<dbReference type="Proteomes" id="UP000006346">
    <property type="component" value="Chromosome"/>
</dbReference>
<reference evidence="2" key="1">
    <citation type="submission" date="2011-11" db="EMBL/GenBank/DDBJ databases">
        <title>Complete sequence of Desulfosporosinus orientis DSM 765.</title>
        <authorList>
            <person name="Lucas S."/>
            <person name="Han J."/>
            <person name="Lapidus A."/>
            <person name="Cheng J.-F."/>
            <person name="Goodwin L."/>
            <person name="Pitluck S."/>
            <person name="Peters L."/>
            <person name="Ovchinnikova G."/>
            <person name="Teshima H."/>
            <person name="Detter J.C."/>
            <person name="Han C."/>
            <person name="Tapia R."/>
            <person name="Land M."/>
            <person name="Hauser L."/>
            <person name="Kyrpides N."/>
            <person name="Ivanova N."/>
            <person name="Pagani I."/>
            <person name="Pester M."/>
            <person name="Spring S."/>
            <person name="Ollivier B."/>
            <person name="Rattei T."/>
            <person name="Klenk H.-P."/>
            <person name="Wagner M."/>
            <person name="Loy A."/>
            <person name="Woyke T."/>
        </authorList>
    </citation>
    <scope>NUCLEOTIDE SEQUENCE [LARGE SCALE GENOMIC DNA]</scope>
    <source>
        <strain evidence="2">ATCC 19365 / DSM 765 / NCIMB 8382 / VKM B-1628</strain>
    </source>
</reference>
<proteinExistence type="predicted"/>
<dbReference type="HOGENOM" id="CLU_1022066_0_0_9"/>
<dbReference type="RefSeq" id="WP_014187490.1">
    <property type="nucleotide sequence ID" value="NC_016584.1"/>
</dbReference>
<sequence length="271" mass="30208">MILNFPKIFKGKELDVELSDNNVALGDSTNELTEEEQSLVINDRVTIHFTSVSPAQGALLVGFFIANGYSQKVKFKKVPLVLLDSDRRVLAQQSFSGEVIGEVIGGSTKACVVRFLPENIYTKEIPEDCQICFDVRSKIPQNVKIQYQTLPDKLSEKQKQELEQVLAKLPPMKKGEANFSPLCATETPEGNLLATVIIRNATNMPLSFEQIPLALIDANGVVAAQGIFDVKTLTIEPYKAILWTFNFETVKQDKIDISSWHIQVLHDMPSQ</sequence>
<evidence type="ECO:0008006" key="3">
    <source>
        <dbReference type="Google" id="ProtNLM"/>
    </source>
</evidence>
<keyword evidence="2" id="KW-1185">Reference proteome</keyword>
<dbReference type="PATRIC" id="fig|768706.3.peg.5404"/>
<dbReference type="InterPro" id="IPR030910">
    <property type="entry name" value="SLAP_dom"/>
</dbReference>
<evidence type="ECO:0000313" key="2">
    <source>
        <dbReference type="Proteomes" id="UP000006346"/>
    </source>
</evidence>
<dbReference type="KEGG" id="dor:Desor_5307"/>
<dbReference type="EMBL" id="CP003108">
    <property type="protein sequence ID" value="AET70686.1"/>
    <property type="molecule type" value="Genomic_DNA"/>
</dbReference>
<accession>G7WC68</accession>
<reference evidence="1 2" key="2">
    <citation type="journal article" date="2012" name="J. Bacteriol.">
        <title>Complete genome sequences of Desulfosporosinus orientis DSM765T, Desulfosporosinus youngiae DSM17734T, Desulfosporosinus meridiei DSM13257T, and Desulfosporosinus acidiphilus DSM22704T.</title>
        <authorList>
            <person name="Pester M."/>
            <person name="Brambilla E."/>
            <person name="Alazard D."/>
            <person name="Rattei T."/>
            <person name="Weinmaier T."/>
            <person name="Han J."/>
            <person name="Lucas S."/>
            <person name="Lapidus A."/>
            <person name="Cheng J.F."/>
            <person name="Goodwin L."/>
            <person name="Pitluck S."/>
            <person name="Peters L."/>
            <person name="Ovchinnikova G."/>
            <person name="Teshima H."/>
            <person name="Detter J.C."/>
            <person name="Han C.S."/>
            <person name="Tapia R."/>
            <person name="Land M.L."/>
            <person name="Hauser L."/>
            <person name="Kyrpides N.C."/>
            <person name="Ivanova N.N."/>
            <person name="Pagani I."/>
            <person name="Huntmann M."/>
            <person name="Wei C.L."/>
            <person name="Davenport K.W."/>
            <person name="Daligault H."/>
            <person name="Chain P.S."/>
            <person name="Chen A."/>
            <person name="Mavromatis K."/>
            <person name="Markowitz V."/>
            <person name="Szeto E."/>
            <person name="Mikhailova N."/>
            <person name="Pati A."/>
            <person name="Wagner M."/>
            <person name="Woyke T."/>
            <person name="Ollivier B."/>
            <person name="Klenk H.P."/>
            <person name="Spring S."/>
            <person name="Loy A."/>
        </authorList>
    </citation>
    <scope>NUCLEOTIDE SEQUENCE [LARGE SCALE GENOMIC DNA]</scope>
    <source>
        <strain evidence="2">ATCC 19365 / DSM 765 / NCIMB 8382 / VKM B-1628</strain>
    </source>
</reference>
<dbReference type="AlphaFoldDB" id="G7WC68"/>
<dbReference type="STRING" id="768706.Desor_5307"/>
<protein>
    <recommendedName>
        <fullName evidence="3">SLAP domain-containing protein</fullName>
    </recommendedName>
</protein>
<dbReference type="eggNOG" id="ENOG502Z9IH">
    <property type="taxonomic scope" value="Bacteria"/>
</dbReference>
<gene>
    <name evidence="1" type="ordered locus">Desor_5307</name>
</gene>
<evidence type="ECO:0000313" key="1">
    <source>
        <dbReference type="EMBL" id="AET70686.1"/>
    </source>
</evidence>
<dbReference type="NCBIfam" id="TIGR04398">
    <property type="entry name" value="SLAP_DUP"/>
    <property type="match status" value="2"/>
</dbReference>
<name>G7WC68_DESOD</name>
<dbReference type="OrthoDB" id="1907642at2"/>
<organism evidence="1 2">
    <name type="scientific">Desulfosporosinus orientis (strain ATCC 19365 / DSM 765 / NCIMB 8382 / VKM B-1628 / Singapore I)</name>
    <name type="common">Desulfotomaculum orientis</name>
    <dbReference type="NCBI Taxonomy" id="768706"/>
    <lineage>
        <taxon>Bacteria</taxon>
        <taxon>Bacillati</taxon>
        <taxon>Bacillota</taxon>
        <taxon>Clostridia</taxon>
        <taxon>Eubacteriales</taxon>
        <taxon>Desulfitobacteriaceae</taxon>
        <taxon>Desulfosporosinus</taxon>
    </lineage>
</organism>